<evidence type="ECO:0000259" key="1">
    <source>
        <dbReference type="Pfam" id="PF01738"/>
    </source>
</evidence>
<name>A0A316YGS9_9BASI</name>
<dbReference type="GeneID" id="37045551"/>
<gene>
    <name evidence="2" type="ORF">FA10DRAFT_280689</name>
</gene>
<organism evidence="2 3">
    <name type="scientific">Acaromyces ingoldii</name>
    <dbReference type="NCBI Taxonomy" id="215250"/>
    <lineage>
        <taxon>Eukaryota</taxon>
        <taxon>Fungi</taxon>
        <taxon>Dikarya</taxon>
        <taxon>Basidiomycota</taxon>
        <taxon>Ustilaginomycotina</taxon>
        <taxon>Exobasidiomycetes</taxon>
        <taxon>Exobasidiales</taxon>
        <taxon>Cryptobasidiaceae</taxon>
        <taxon>Acaromyces</taxon>
    </lineage>
</organism>
<evidence type="ECO:0000313" key="3">
    <source>
        <dbReference type="Proteomes" id="UP000245768"/>
    </source>
</evidence>
<dbReference type="AlphaFoldDB" id="A0A316YGS9"/>
<keyword evidence="3" id="KW-1185">Reference proteome</keyword>
<dbReference type="Pfam" id="PF01738">
    <property type="entry name" value="DLH"/>
    <property type="match status" value="1"/>
</dbReference>
<dbReference type="GO" id="GO:0016787">
    <property type="term" value="F:hydrolase activity"/>
    <property type="evidence" value="ECO:0007669"/>
    <property type="project" value="InterPro"/>
</dbReference>
<dbReference type="InterPro" id="IPR002925">
    <property type="entry name" value="Dienelactn_hydro"/>
</dbReference>
<dbReference type="OrthoDB" id="17560at2759"/>
<protein>
    <recommendedName>
        <fullName evidence="1">Dienelactone hydrolase domain-containing protein</fullName>
    </recommendedName>
</protein>
<dbReference type="PANTHER" id="PTHR17630:SF44">
    <property type="entry name" value="PROTEIN AIM2"/>
    <property type="match status" value="1"/>
</dbReference>
<accession>A0A316YGS9</accession>
<dbReference type="FunCoup" id="A0A316YGS9">
    <property type="interactions" value="18"/>
</dbReference>
<proteinExistence type="predicted"/>
<dbReference type="PANTHER" id="PTHR17630">
    <property type="entry name" value="DIENELACTONE HYDROLASE"/>
    <property type="match status" value="1"/>
</dbReference>
<feature type="domain" description="Dienelactone hydrolase" evidence="1">
    <location>
        <begin position="31"/>
        <end position="252"/>
    </location>
</feature>
<dbReference type="RefSeq" id="XP_025375252.1">
    <property type="nucleotide sequence ID" value="XM_025523635.1"/>
</dbReference>
<evidence type="ECO:0000313" key="2">
    <source>
        <dbReference type="EMBL" id="PWN88054.1"/>
    </source>
</evidence>
<dbReference type="InParanoid" id="A0A316YGS9"/>
<dbReference type="STRING" id="215250.A0A316YGS9"/>
<dbReference type="SUPFAM" id="SSF53474">
    <property type="entry name" value="alpha/beta-Hydrolases"/>
    <property type="match status" value="1"/>
</dbReference>
<sequence length="255" mass="27693">MSFCEGCIDLKELPGKEQGSTQQINGVTTYVSKGSRKGNVVVATDIYGLGIPNPKIVADIIANESGLNVYIPDIFPNGPIKPDDFQLPNKASSGPPSEERMGKNFENFMAWMGKGHGPDKTYPIFKKVIDEVSKEGPTGAIGYCYGAKLAVIAAQEGAVKGIALYHPSLLEASDAEKIQTKTLLNEAELDPLFGELKDTFEKTLKSRNLLDSRTKQYPNTVHGFGCRPDLEDAKVKAGWEESVSTTGKFFQETLA</sequence>
<reference evidence="2 3" key="1">
    <citation type="journal article" date="2018" name="Mol. Biol. Evol.">
        <title>Broad Genomic Sampling Reveals a Smut Pathogenic Ancestry of the Fungal Clade Ustilaginomycotina.</title>
        <authorList>
            <person name="Kijpornyongpan T."/>
            <person name="Mondo S.J."/>
            <person name="Barry K."/>
            <person name="Sandor L."/>
            <person name="Lee J."/>
            <person name="Lipzen A."/>
            <person name="Pangilinan J."/>
            <person name="LaButti K."/>
            <person name="Hainaut M."/>
            <person name="Henrissat B."/>
            <person name="Grigoriev I.V."/>
            <person name="Spatafora J.W."/>
            <person name="Aime M.C."/>
        </authorList>
    </citation>
    <scope>NUCLEOTIDE SEQUENCE [LARGE SCALE GENOMIC DNA]</scope>
    <source>
        <strain evidence="2 3">MCA 4198</strain>
    </source>
</reference>
<dbReference type="InterPro" id="IPR029058">
    <property type="entry name" value="AB_hydrolase_fold"/>
</dbReference>
<dbReference type="EMBL" id="KZ819638">
    <property type="protein sequence ID" value="PWN88054.1"/>
    <property type="molecule type" value="Genomic_DNA"/>
</dbReference>
<dbReference type="Gene3D" id="3.40.50.1820">
    <property type="entry name" value="alpha/beta hydrolase"/>
    <property type="match status" value="1"/>
</dbReference>
<dbReference type="Proteomes" id="UP000245768">
    <property type="component" value="Unassembled WGS sequence"/>
</dbReference>